<dbReference type="InterPro" id="IPR015797">
    <property type="entry name" value="NUDIX_hydrolase-like_dom_sf"/>
</dbReference>
<sequence length="170" mass="19259">MDTHVQEWVDVVDADNKVIDTVSRQQVREENLCHRATYIIVHDGMGHILVQRRTDSKDFYPGWLDVAAGGVVSAGESLTEGAKREAEEELGIAGIPFLDHGSFYYESEDCKVWGGLFSCISRGPFALQESEITEVMWMSLDEINQRRREITPDTRVALDLWLNRNGTDDI</sequence>
<dbReference type="AlphaFoldDB" id="A0A1A9AZC7"/>
<dbReference type="PIRSF" id="PIRSF017340">
    <property type="entry name" value="Nudix_hydro"/>
    <property type="match status" value="1"/>
</dbReference>
<dbReference type="GeneID" id="69703803"/>
<evidence type="ECO:0000313" key="8">
    <source>
        <dbReference type="Proteomes" id="UP000664658"/>
    </source>
</evidence>
<dbReference type="PANTHER" id="PTHR10885:SF0">
    <property type="entry name" value="ISOPENTENYL-DIPHOSPHATE DELTA-ISOMERASE"/>
    <property type="match status" value="1"/>
</dbReference>
<dbReference type="GO" id="GO:0046872">
    <property type="term" value="F:metal ion binding"/>
    <property type="evidence" value="ECO:0007669"/>
    <property type="project" value="UniProtKB-KW"/>
</dbReference>
<evidence type="ECO:0000313" key="7">
    <source>
        <dbReference type="EMBL" id="MBO1106977.1"/>
    </source>
</evidence>
<accession>A0A1A9AZC7</accession>
<evidence type="ECO:0000256" key="2">
    <source>
        <dbReference type="ARBA" id="ARBA00005582"/>
    </source>
</evidence>
<reference evidence="7" key="1">
    <citation type="submission" date="2021-03" db="EMBL/GenBank/DDBJ databases">
        <title>Plesiomonas shigelloides zfcc0051, isolated from zebrafish feces.</title>
        <authorList>
            <person name="Vanderhoek Z."/>
            <person name="Gaulke C."/>
        </authorList>
    </citation>
    <scope>NUCLEOTIDE SEQUENCE</scope>
    <source>
        <strain evidence="7">Zfcc0051</strain>
    </source>
</reference>
<protein>
    <recommendedName>
        <fullName evidence="3">Uncharacterized Nudix hydrolase YfcD</fullName>
    </recommendedName>
</protein>
<dbReference type="PANTHER" id="PTHR10885">
    <property type="entry name" value="ISOPENTENYL-DIPHOSPHATE DELTA-ISOMERASE"/>
    <property type="match status" value="1"/>
</dbReference>
<keyword evidence="6" id="KW-0460">Magnesium</keyword>
<name>A0A1A9AZC7_PLESH</name>
<evidence type="ECO:0000256" key="1">
    <source>
        <dbReference type="ARBA" id="ARBA00001946"/>
    </source>
</evidence>
<dbReference type="Proteomes" id="UP000664658">
    <property type="component" value="Unassembled WGS sequence"/>
</dbReference>
<dbReference type="PROSITE" id="PS51462">
    <property type="entry name" value="NUDIX"/>
    <property type="match status" value="1"/>
</dbReference>
<evidence type="ECO:0000256" key="6">
    <source>
        <dbReference type="ARBA" id="ARBA00022842"/>
    </source>
</evidence>
<dbReference type="RefSeq" id="WP_010864070.1">
    <property type="nucleotide sequence ID" value="NZ_CP027852.1"/>
</dbReference>
<dbReference type="SUPFAM" id="SSF55811">
    <property type="entry name" value="Nudix"/>
    <property type="match status" value="1"/>
</dbReference>
<comment type="similarity">
    <text evidence="2">Belongs to the Nudix hydrolase family.</text>
</comment>
<dbReference type="Gene3D" id="3.90.79.10">
    <property type="entry name" value="Nucleoside Triphosphate Pyrophosphohydrolase"/>
    <property type="match status" value="1"/>
</dbReference>
<keyword evidence="4" id="KW-0479">Metal-binding</keyword>
<gene>
    <name evidence="7" type="primary">yfcD</name>
    <name evidence="7" type="ORF">J2R62_01850</name>
</gene>
<dbReference type="InterPro" id="IPR020084">
    <property type="entry name" value="NUDIX_hydrolase_CS"/>
</dbReference>
<dbReference type="InterPro" id="IPR000086">
    <property type="entry name" value="NUDIX_hydrolase_dom"/>
</dbReference>
<dbReference type="Pfam" id="PF00293">
    <property type="entry name" value="NUDIX"/>
    <property type="match status" value="1"/>
</dbReference>
<keyword evidence="5 7" id="KW-0378">Hydrolase</keyword>
<dbReference type="CDD" id="cd04697">
    <property type="entry name" value="NUDIX_Hydrolase"/>
    <property type="match status" value="1"/>
</dbReference>
<dbReference type="InterPro" id="IPR024195">
    <property type="entry name" value="NUDIX_hydrolase_YfcD_pred"/>
</dbReference>
<evidence type="ECO:0000256" key="3">
    <source>
        <dbReference type="ARBA" id="ARBA00015092"/>
    </source>
</evidence>
<comment type="cofactor">
    <cofactor evidence="1">
        <name>Mg(2+)</name>
        <dbReference type="ChEBI" id="CHEBI:18420"/>
    </cofactor>
</comment>
<dbReference type="EMBL" id="JAFNAA010000002">
    <property type="protein sequence ID" value="MBO1106977.1"/>
    <property type="molecule type" value="Genomic_DNA"/>
</dbReference>
<proteinExistence type="inferred from homology"/>
<comment type="caution">
    <text evidence="7">The sequence shown here is derived from an EMBL/GenBank/DDBJ whole genome shotgun (WGS) entry which is preliminary data.</text>
</comment>
<organism evidence="7 8">
    <name type="scientific">Plesiomonas shigelloides</name>
    <name type="common">Aeromonas shigelloides</name>
    <dbReference type="NCBI Taxonomy" id="703"/>
    <lineage>
        <taxon>Bacteria</taxon>
        <taxon>Pseudomonadati</taxon>
        <taxon>Pseudomonadota</taxon>
        <taxon>Gammaproteobacteria</taxon>
        <taxon>Enterobacterales</taxon>
        <taxon>Enterobacteriaceae</taxon>
        <taxon>Plesiomonas</taxon>
    </lineage>
</organism>
<evidence type="ECO:0000256" key="5">
    <source>
        <dbReference type="ARBA" id="ARBA00022801"/>
    </source>
</evidence>
<dbReference type="GO" id="GO:0016817">
    <property type="term" value="F:hydrolase activity, acting on acid anhydrides"/>
    <property type="evidence" value="ECO:0007669"/>
    <property type="project" value="InterPro"/>
</dbReference>
<dbReference type="NCBIfam" id="NF011922">
    <property type="entry name" value="PRK15393.1"/>
    <property type="match status" value="1"/>
</dbReference>
<dbReference type="PROSITE" id="PS00893">
    <property type="entry name" value="NUDIX_BOX"/>
    <property type="match status" value="1"/>
</dbReference>
<evidence type="ECO:0000256" key="4">
    <source>
        <dbReference type="ARBA" id="ARBA00022723"/>
    </source>
</evidence>
<dbReference type="KEGG" id="pshi:SAMEA2665130_2022"/>